<name>A0A3B0YW96_9ZZZZ</name>
<dbReference type="AlphaFoldDB" id="A0A3B0YW96"/>
<gene>
    <name evidence="2" type="ORF">MNBD_GAMMA15-591</name>
</gene>
<proteinExistence type="predicted"/>
<organism evidence="2">
    <name type="scientific">hydrothermal vent metagenome</name>
    <dbReference type="NCBI Taxonomy" id="652676"/>
    <lineage>
        <taxon>unclassified sequences</taxon>
        <taxon>metagenomes</taxon>
        <taxon>ecological metagenomes</taxon>
    </lineage>
</organism>
<evidence type="ECO:0008006" key="3">
    <source>
        <dbReference type="Google" id="ProtNLM"/>
    </source>
</evidence>
<keyword evidence="1" id="KW-0812">Transmembrane</keyword>
<sequence>MRRRLYFLLPSVARAKQTVDELLLARIDEHHIHVLAKDDIPLGDLPAANLLQRSDFVHSIEIGLSVGGATGVLAGLVAVAFPPDGIVLGGWVVLATALAGALIGAWASGMIGTDVPNSQLKKFSAAVEQGQILMMVDVPKDKLETITNMIRRHHPEADMRGIEPTLPAFP</sequence>
<dbReference type="EMBL" id="UOFN01000096">
    <property type="protein sequence ID" value="VAW78529.1"/>
    <property type="molecule type" value="Genomic_DNA"/>
</dbReference>
<evidence type="ECO:0000256" key="1">
    <source>
        <dbReference type="SAM" id="Phobius"/>
    </source>
</evidence>
<dbReference type="PANTHER" id="PTHR36109">
    <property type="entry name" value="MEMBRANE PROTEIN-RELATED"/>
    <property type="match status" value="1"/>
</dbReference>
<evidence type="ECO:0000313" key="2">
    <source>
        <dbReference type="EMBL" id="VAW78529.1"/>
    </source>
</evidence>
<feature type="transmembrane region" description="Helical" evidence="1">
    <location>
        <begin position="88"/>
        <end position="112"/>
    </location>
</feature>
<protein>
    <recommendedName>
        <fullName evidence="3">DUF1269 domain-containing protein</fullName>
    </recommendedName>
</protein>
<keyword evidence="1" id="KW-0472">Membrane</keyword>
<accession>A0A3B0YW96</accession>
<reference evidence="2" key="1">
    <citation type="submission" date="2018-06" db="EMBL/GenBank/DDBJ databases">
        <authorList>
            <person name="Zhirakovskaya E."/>
        </authorList>
    </citation>
    <scope>NUCLEOTIDE SEQUENCE</scope>
</reference>
<dbReference type="InterPro" id="IPR052948">
    <property type="entry name" value="Low_temp-induced_all0457"/>
</dbReference>
<keyword evidence="1" id="KW-1133">Transmembrane helix</keyword>
<dbReference type="PANTHER" id="PTHR36109:SF2">
    <property type="entry name" value="MEMBRANE PROTEIN"/>
    <property type="match status" value="1"/>
</dbReference>
<feature type="transmembrane region" description="Helical" evidence="1">
    <location>
        <begin position="62"/>
        <end position="82"/>
    </location>
</feature>